<evidence type="ECO:0000313" key="2">
    <source>
        <dbReference type="EMBL" id="CAD7229799.1"/>
    </source>
</evidence>
<dbReference type="SUPFAM" id="SSF47923">
    <property type="entry name" value="Ypt/Rab-GAP domain of gyp1p"/>
    <property type="match status" value="1"/>
</dbReference>
<gene>
    <name evidence="2" type="ORF">CTOB1V02_LOCUS7665</name>
</gene>
<dbReference type="EMBL" id="OB662285">
    <property type="protein sequence ID" value="CAD7229799.1"/>
    <property type="molecule type" value="Genomic_DNA"/>
</dbReference>
<feature type="region of interest" description="Disordered" evidence="1">
    <location>
        <begin position="163"/>
        <end position="200"/>
    </location>
</feature>
<dbReference type="OrthoDB" id="70142at2759"/>
<evidence type="ECO:0000256" key="1">
    <source>
        <dbReference type="SAM" id="MobiDB-lite"/>
    </source>
</evidence>
<dbReference type="InterPro" id="IPR035969">
    <property type="entry name" value="Rab-GAP_TBC_sf"/>
</dbReference>
<dbReference type="Gene3D" id="1.10.472.80">
    <property type="entry name" value="Ypt/Rab-GAP domain of gyp1p, domain 3"/>
    <property type="match status" value="1"/>
</dbReference>
<feature type="compositionally biased region" description="Pro residues" evidence="1">
    <location>
        <begin position="571"/>
        <end position="583"/>
    </location>
</feature>
<reference evidence="2" key="1">
    <citation type="submission" date="2020-11" db="EMBL/GenBank/DDBJ databases">
        <authorList>
            <person name="Tran Van P."/>
        </authorList>
    </citation>
    <scope>NUCLEOTIDE SEQUENCE</scope>
</reference>
<dbReference type="AlphaFoldDB" id="A0A7R8WIN1"/>
<name>A0A7R8WIN1_9CRUS</name>
<accession>A0A7R8WIN1</accession>
<protein>
    <submittedName>
        <fullName evidence="2">Uncharacterized protein</fullName>
    </submittedName>
</protein>
<sequence>MAEEDEPGSTNPVDQERIRQARMFKEDWMNKAYAKVAFPNPKCEKVLAKINGVLAKKLKPDKADKAKEQALYLLLGKDFVAKHFPEATYDPSVLEPPNMDPKEKAKHIAKAKSYLDDKRNEATQELGWPNDLSNYEGDDELGEYLQEVRSVYKNALEEHIQKEHEHWEGQPEPQPQKTSRKRKGFYAPSRKEQEKQEGPLGRTLLAMITYDPVKMTPKVLGPFRDNVQMMPLPLRQFMWLDFLLKEEMQQPQLKKDHVTLESELKEKYKAPLDRNVKLQKLERATRSNEWKEIDRRVIEVYEKSSGLKNLDDDEHMIQTSRVMNMLHVINGGVSSLQCYWLCPMQGTYGMPLDEEKDQDMLKLAVYLDLVSKHCQPPSQDTFKLADTIMTQLEKQDPKYAEHLITAAKTKIGKPHPVDFHVEIISTNPREAEATHNHLTKGKELTEDEERVFGDPKIFIRKWIAEGFVGVLSPNGVSLTWDQLFLRGWSSNAIVHVAMAILGLIKPWMLRATGWSGVKKVFLEEPSKLYTKDLKEAYKHTFSGGKLEGIPPNKNFIPPPKSKTPPPKEKTPPPTPPPKKVGQA</sequence>
<feature type="region of interest" description="Disordered" evidence="1">
    <location>
        <begin position="542"/>
        <end position="583"/>
    </location>
</feature>
<proteinExistence type="predicted"/>
<organism evidence="2">
    <name type="scientific">Cyprideis torosa</name>
    <dbReference type="NCBI Taxonomy" id="163714"/>
    <lineage>
        <taxon>Eukaryota</taxon>
        <taxon>Metazoa</taxon>
        <taxon>Ecdysozoa</taxon>
        <taxon>Arthropoda</taxon>
        <taxon>Crustacea</taxon>
        <taxon>Oligostraca</taxon>
        <taxon>Ostracoda</taxon>
        <taxon>Podocopa</taxon>
        <taxon>Podocopida</taxon>
        <taxon>Cytherocopina</taxon>
        <taxon>Cytheroidea</taxon>
        <taxon>Cytherideidae</taxon>
        <taxon>Cyprideis</taxon>
    </lineage>
</organism>